<dbReference type="AlphaFoldDB" id="A0A8S3WMH4"/>
<evidence type="ECO:0000313" key="1">
    <source>
        <dbReference type="EMBL" id="CAG4969114.1"/>
    </source>
</evidence>
<keyword evidence="2" id="KW-1185">Reference proteome</keyword>
<protein>
    <submittedName>
        <fullName evidence="1">(apollo) hypothetical protein</fullName>
    </submittedName>
</protein>
<accession>A0A8S3WMH4</accession>
<comment type="caution">
    <text evidence="1">The sequence shown here is derived from an EMBL/GenBank/DDBJ whole genome shotgun (WGS) entry which is preliminary data.</text>
</comment>
<gene>
    <name evidence="1" type="ORF">PAPOLLO_LOCUS8068</name>
</gene>
<evidence type="ECO:0000313" key="2">
    <source>
        <dbReference type="Proteomes" id="UP000691718"/>
    </source>
</evidence>
<sequence length="213" mass="24135">MDSRNAVCFLYMKRLLIILNVLKIPDIDIAMKVIRAANLDSKRGIDTNVILKELNDIKSKTGRGKFTSKIKSSQKSTPKFTNSPDKNVFILDTHKVGSYVTLDSISVITFDLSDSKSIITKTEIAFLNYTDLGSNIQLMSKTHENSNDILSDWTDLSKLNIRSQDIDRQIEVMKDTFHNFIKGTPPIDLDLQNVISTSIVTTSEIYEEHKFNN</sequence>
<dbReference type="Proteomes" id="UP000691718">
    <property type="component" value="Unassembled WGS sequence"/>
</dbReference>
<name>A0A8S3WMH4_PARAO</name>
<proteinExistence type="predicted"/>
<dbReference type="EMBL" id="CAJQZP010000566">
    <property type="protein sequence ID" value="CAG4969114.1"/>
    <property type="molecule type" value="Genomic_DNA"/>
</dbReference>
<reference evidence="1" key="1">
    <citation type="submission" date="2021-04" db="EMBL/GenBank/DDBJ databases">
        <authorList>
            <person name="Tunstrom K."/>
        </authorList>
    </citation>
    <scope>NUCLEOTIDE SEQUENCE</scope>
</reference>
<organism evidence="1 2">
    <name type="scientific">Parnassius apollo</name>
    <name type="common">Apollo butterfly</name>
    <name type="synonym">Papilio apollo</name>
    <dbReference type="NCBI Taxonomy" id="110799"/>
    <lineage>
        <taxon>Eukaryota</taxon>
        <taxon>Metazoa</taxon>
        <taxon>Ecdysozoa</taxon>
        <taxon>Arthropoda</taxon>
        <taxon>Hexapoda</taxon>
        <taxon>Insecta</taxon>
        <taxon>Pterygota</taxon>
        <taxon>Neoptera</taxon>
        <taxon>Endopterygota</taxon>
        <taxon>Lepidoptera</taxon>
        <taxon>Glossata</taxon>
        <taxon>Ditrysia</taxon>
        <taxon>Papilionoidea</taxon>
        <taxon>Papilionidae</taxon>
        <taxon>Parnassiinae</taxon>
        <taxon>Parnassini</taxon>
        <taxon>Parnassius</taxon>
        <taxon>Parnassius</taxon>
    </lineage>
</organism>